<keyword evidence="1" id="KW-0812">Transmembrane</keyword>
<evidence type="ECO:0000313" key="3">
    <source>
        <dbReference type="Proteomes" id="UP000050349"/>
    </source>
</evidence>
<comment type="caution">
    <text evidence="2">The sequence shown here is derived from an EMBL/GenBank/DDBJ whole genome shotgun (WGS) entry which is preliminary data.</text>
</comment>
<evidence type="ECO:0000256" key="1">
    <source>
        <dbReference type="SAM" id="Phobius"/>
    </source>
</evidence>
<feature type="transmembrane region" description="Helical" evidence="1">
    <location>
        <begin position="101"/>
        <end position="132"/>
    </location>
</feature>
<dbReference type="EMBL" id="LJXB01000050">
    <property type="protein sequence ID" value="KPU61655.1"/>
    <property type="molecule type" value="Genomic_DNA"/>
</dbReference>
<dbReference type="AlphaFoldDB" id="A0A0P9BF08"/>
<evidence type="ECO:0000313" key="2">
    <source>
        <dbReference type="EMBL" id="KPU61655.1"/>
    </source>
</evidence>
<accession>A0A0P9BF08</accession>
<keyword evidence="1" id="KW-0472">Membrane</keyword>
<dbReference type="Proteomes" id="UP000050349">
    <property type="component" value="Unassembled WGS sequence"/>
</dbReference>
<keyword evidence="1" id="KW-1133">Transmembrane helix</keyword>
<name>A0A0P9BF08_PSEFL</name>
<sequence length="155" mass="16744">MRILRLGSIILAKPRHLILQGVAALLHGVFLPLSSGQCALSSLQSLEPLLQQLLLGPLILLQLPGLGEQPLIVAVQSGQFVLLDDQSLLQLTYLQLHLLNLGLVTALFLLALLLAGLAIMLQGIAGVLMLFLQRKDLPVAIQQTCRLIEVGVMPR</sequence>
<protein>
    <recommendedName>
        <fullName evidence="4">Transmembrane protein</fullName>
    </recommendedName>
</protein>
<proteinExistence type="predicted"/>
<reference evidence="2 3" key="1">
    <citation type="submission" date="2015-09" db="EMBL/GenBank/DDBJ databases">
        <authorList>
            <person name="Jackson K.R."/>
            <person name="Lunt B.L."/>
            <person name="Fisher J.N.B."/>
            <person name="Gardner A.V."/>
            <person name="Bailey M.E."/>
            <person name="Deus L.M."/>
            <person name="Earl A.S."/>
            <person name="Gibby P.D."/>
            <person name="Hartmann K.A."/>
            <person name="Liu J.E."/>
            <person name="Manci A.M."/>
            <person name="Nielsen D.A."/>
            <person name="Solomon M.B."/>
            <person name="Breakwell D.P."/>
            <person name="Burnett S.H."/>
            <person name="Grose J.H."/>
        </authorList>
    </citation>
    <scope>NUCLEOTIDE SEQUENCE [LARGE SCALE GENOMIC DNA]</scope>
    <source>
        <strain evidence="2 3">S613</strain>
    </source>
</reference>
<evidence type="ECO:0008006" key="4">
    <source>
        <dbReference type="Google" id="ProtNLM"/>
    </source>
</evidence>
<gene>
    <name evidence="2" type="ORF">AN403_5702</name>
</gene>
<organism evidence="2 3">
    <name type="scientific">Pseudomonas fluorescens</name>
    <dbReference type="NCBI Taxonomy" id="294"/>
    <lineage>
        <taxon>Bacteria</taxon>
        <taxon>Pseudomonadati</taxon>
        <taxon>Pseudomonadota</taxon>
        <taxon>Gammaproteobacteria</taxon>
        <taxon>Pseudomonadales</taxon>
        <taxon>Pseudomonadaceae</taxon>
        <taxon>Pseudomonas</taxon>
    </lineage>
</organism>